<comment type="caution">
    <text evidence="2">The sequence shown here is derived from an EMBL/GenBank/DDBJ whole genome shotgun (WGS) entry which is preliminary data.</text>
</comment>
<protein>
    <submittedName>
        <fullName evidence="2">D-inositol 3-phosphate glycosyltransferase</fullName>
        <ecNumber evidence="2">2.4.1.250</ecNumber>
    </submittedName>
</protein>
<dbReference type="EMBL" id="VSSQ01026675">
    <property type="protein sequence ID" value="MPM75515.1"/>
    <property type="molecule type" value="Genomic_DNA"/>
</dbReference>
<dbReference type="PANTHER" id="PTHR46401:SF2">
    <property type="entry name" value="GLYCOSYLTRANSFERASE WBBK-RELATED"/>
    <property type="match status" value="1"/>
</dbReference>
<keyword evidence="2" id="KW-0328">Glycosyltransferase</keyword>
<accession>A0A645CF31</accession>
<dbReference type="EC" id="2.4.1.250" evidence="2"/>
<sequence>MPADEIDRWYAEATLLVFPTLFEGFGLPVLEAMSAGCPVLCTDLPVLHEVGGDAATYVDSRDPQALADAIVALLDDPQERARLSAAGIVRAAEFSWERTARQTLATLRATARPRRA</sequence>
<dbReference type="SUPFAM" id="SSF53756">
    <property type="entry name" value="UDP-Glycosyltransferase/glycogen phosphorylase"/>
    <property type="match status" value="1"/>
</dbReference>
<dbReference type="Gene3D" id="3.40.50.2000">
    <property type="entry name" value="Glycogen Phosphorylase B"/>
    <property type="match status" value="1"/>
</dbReference>
<organism evidence="2">
    <name type="scientific">bioreactor metagenome</name>
    <dbReference type="NCBI Taxonomy" id="1076179"/>
    <lineage>
        <taxon>unclassified sequences</taxon>
        <taxon>metagenomes</taxon>
        <taxon>ecological metagenomes</taxon>
    </lineage>
</organism>
<proteinExistence type="predicted"/>
<dbReference type="PANTHER" id="PTHR46401">
    <property type="entry name" value="GLYCOSYLTRANSFERASE WBBK-RELATED"/>
    <property type="match status" value="1"/>
</dbReference>
<name>A0A645CF31_9ZZZZ</name>
<evidence type="ECO:0000256" key="1">
    <source>
        <dbReference type="ARBA" id="ARBA00022679"/>
    </source>
</evidence>
<dbReference type="GO" id="GO:0009103">
    <property type="term" value="P:lipopolysaccharide biosynthetic process"/>
    <property type="evidence" value="ECO:0007669"/>
    <property type="project" value="TreeGrafter"/>
</dbReference>
<dbReference type="AlphaFoldDB" id="A0A645CF31"/>
<evidence type="ECO:0000313" key="2">
    <source>
        <dbReference type="EMBL" id="MPM75515.1"/>
    </source>
</evidence>
<keyword evidence="1 2" id="KW-0808">Transferase</keyword>
<gene>
    <name evidence="2" type="primary">mshA_97</name>
    <name evidence="2" type="ORF">SDC9_122508</name>
</gene>
<reference evidence="2" key="1">
    <citation type="submission" date="2019-08" db="EMBL/GenBank/DDBJ databases">
        <authorList>
            <person name="Kucharzyk K."/>
            <person name="Murdoch R.W."/>
            <person name="Higgins S."/>
            <person name="Loffler F."/>
        </authorList>
    </citation>
    <scope>NUCLEOTIDE SEQUENCE</scope>
</reference>
<dbReference type="Pfam" id="PF13692">
    <property type="entry name" value="Glyco_trans_1_4"/>
    <property type="match status" value="1"/>
</dbReference>
<dbReference type="GO" id="GO:0102710">
    <property type="term" value="F:D-inositol-3-phosphate glycosyltransferase activity"/>
    <property type="evidence" value="ECO:0007669"/>
    <property type="project" value="UniProtKB-EC"/>
</dbReference>